<dbReference type="GeneID" id="23629418"/>
<dbReference type="Pfam" id="PF01245">
    <property type="entry name" value="Ribosomal_L19"/>
    <property type="match status" value="1"/>
</dbReference>
<dbReference type="GO" id="GO:0006412">
    <property type="term" value="P:translation"/>
    <property type="evidence" value="ECO:0007669"/>
    <property type="project" value="InterPro"/>
</dbReference>
<dbReference type="GO" id="GO:0003735">
    <property type="term" value="F:structural constituent of ribosome"/>
    <property type="evidence" value="ECO:0007669"/>
    <property type="project" value="InterPro"/>
</dbReference>
<gene>
    <name evidence="4" type="primary">rpl19</name>
</gene>
<dbReference type="AlphaFoldDB" id="A0A0B5W382"/>
<dbReference type="InterPro" id="IPR038657">
    <property type="entry name" value="Ribosomal_bL19_sf"/>
</dbReference>
<dbReference type="EMBL" id="KP308096">
    <property type="protein sequence ID" value="AJH65845.1"/>
    <property type="molecule type" value="Genomic_DNA"/>
</dbReference>
<dbReference type="PRINTS" id="PR00061">
    <property type="entry name" value="RIBOSOMALL19"/>
</dbReference>
<evidence type="ECO:0000313" key="4">
    <source>
        <dbReference type="EMBL" id="AJH65845.1"/>
    </source>
</evidence>
<evidence type="ECO:0000256" key="1">
    <source>
        <dbReference type="ARBA" id="ARBA00005781"/>
    </source>
</evidence>
<organism evidence="4">
    <name type="scientific">Choreocolax polysiphoniae</name>
    <dbReference type="NCBI Taxonomy" id="282351"/>
    <lineage>
        <taxon>Eukaryota</taxon>
        <taxon>Rhodophyta</taxon>
        <taxon>Florideophyceae</taxon>
        <taxon>Rhodymeniophycidae</taxon>
        <taxon>Gigartinales</taxon>
        <taxon>Choreocolacaceae</taxon>
        <taxon>Choreocolax</taxon>
    </lineage>
</organism>
<dbReference type="NCBIfam" id="TIGR01024">
    <property type="entry name" value="rplS_bact"/>
    <property type="match status" value="1"/>
</dbReference>
<sequence length="118" mass="14152">MMKKKNIFLNLIKIFEKKNMRINLFNIKVGDSIKIKRIIQEGDKKRIQISDGIIISKNNTQLNTTITLRKIIYNIGIERIYFLYSPQIINIEIIRRLKIKKSKLYYLRTKLNNLNKLK</sequence>
<evidence type="ECO:0000256" key="2">
    <source>
        <dbReference type="ARBA" id="ARBA00022980"/>
    </source>
</evidence>
<dbReference type="PANTHER" id="PTHR15680:SF9">
    <property type="entry name" value="LARGE RIBOSOMAL SUBUNIT PROTEIN BL19M"/>
    <property type="match status" value="1"/>
</dbReference>
<dbReference type="InterPro" id="IPR008991">
    <property type="entry name" value="Translation_prot_SH3-like_sf"/>
</dbReference>
<keyword evidence="2 4" id="KW-0689">Ribosomal protein</keyword>
<keyword evidence="3" id="KW-0687">Ribonucleoprotein</keyword>
<dbReference type="PANTHER" id="PTHR15680">
    <property type="entry name" value="RIBOSOMAL PROTEIN L19"/>
    <property type="match status" value="1"/>
</dbReference>
<comment type="similarity">
    <text evidence="1">Belongs to the bacterial ribosomal protein bL19 family.</text>
</comment>
<name>A0A0B5W382_9FLOR</name>
<dbReference type="Gene3D" id="2.30.30.790">
    <property type="match status" value="1"/>
</dbReference>
<dbReference type="SUPFAM" id="SSF50104">
    <property type="entry name" value="Translation proteins SH3-like domain"/>
    <property type="match status" value="1"/>
</dbReference>
<evidence type="ECO:0000256" key="3">
    <source>
        <dbReference type="ARBA" id="ARBA00023274"/>
    </source>
</evidence>
<accession>A0A0B5W382</accession>
<proteinExistence type="inferred from homology"/>
<reference evidence="4" key="1">
    <citation type="journal article" date="2015" name="J. Phycol.">
        <title>The Choreocolax polysiphoniae plastid forces a reevaluation of the evolutionary pathways to parasitism in red algae.</title>
        <authorList>
            <person name="Salomaki E.D."/>
            <person name="Nickles K.R."/>
            <person name="Lane C.E."/>
        </authorList>
    </citation>
    <scope>NUCLEOTIDE SEQUENCE</scope>
</reference>
<dbReference type="InterPro" id="IPR001857">
    <property type="entry name" value="Ribosomal_bL19"/>
</dbReference>
<keyword evidence="4" id="KW-0934">Plastid</keyword>
<geneLocation type="plastid" evidence="4"/>
<dbReference type="GO" id="GO:0005762">
    <property type="term" value="C:mitochondrial large ribosomal subunit"/>
    <property type="evidence" value="ECO:0007669"/>
    <property type="project" value="TreeGrafter"/>
</dbReference>
<dbReference type="RefSeq" id="YP_009122087.1">
    <property type="nucleotide sequence ID" value="NC_026522.1"/>
</dbReference>
<protein>
    <submittedName>
        <fullName evidence="4">50S ribosomal protein L19</fullName>
    </submittedName>
</protein>